<sequence length="112" mass="12886">MAKIPSSWRDLSSEELRQLLDWRELLFTPADLLFAQWLAATKRTELARKAEMEAEASYADAWQASIKSHTGQTLLAREAAEKRRDRYRARAERAAREQERLYAAYRAAAEAG</sequence>
<evidence type="ECO:0000313" key="3">
    <source>
        <dbReference type="Proteomes" id="UP001596104"/>
    </source>
</evidence>
<evidence type="ECO:0000313" key="2">
    <source>
        <dbReference type="EMBL" id="MFC5393130.1"/>
    </source>
</evidence>
<protein>
    <submittedName>
        <fullName evidence="2">Uncharacterized protein</fullName>
    </submittedName>
</protein>
<organism evidence="2 3">
    <name type="scientific">Bosea vestrisii</name>
    <dbReference type="NCBI Taxonomy" id="151416"/>
    <lineage>
        <taxon>Bacteria</taxon>
        <taxon>Pseudomonadati</taxon>
        <taxon>Pseudomonadota</taxon>
        <taxon>Alphaproteobacteria</taxon>
        <taxon>Hyphomicrobiales</taxon>
        <taxon>Boseaceae</taxon>
        <taxon>Bosea</taxon>
    </lineage>
</organism>
<feature type="coiled-coil region" evidence="1">
    <location>
        <begin position="77"/>
        <end position="108"/>
    </location>
</feature>
<proteinExistence type="predicted"/>
<evidence type="ECO:0000256" key="1">
    <source>
        <dbReference type="SAM" id="Coils"/>
    </source>
</evidence>
<gene>
    <name evidence="2" type="ORF">ACFPPC_10845</name>
</gene>
<reference evidence="3" key="1">
    <citation type="journal article" date="2019" name="Int. J. Syst. Evol. Microbiol.">
        <title>The Global Catalogue of Microorganisms (GCM) 10K type strain sequencing project: providing services to taxonomists for standard genome sequencing and annotation.</title>
        <authorList>
            <consortium name="The Broad Institute Genomics Platform"/>
            <consortium name="The Broad Institute Genome Sequencing Center for Infectious Disease"/>
            <person name="Wu L."/>
            <person name="Ma J."/>
        </authorList>
    </citation>
    <scope>NUCLEOTIDE SEQUENCE [LARGE SCALE GENOMIC DNA]</scope>
    <source>
        <strain evidence="3">CGMCC 1.16326</strain>
    </source>
</reference>
<name>A0ABW0H815_9HYPH</name>
<keyword evidence="3" id="KW-1185">Reference proteome</keyword>
<keyword evidence="1" id="KW-0175">Coiled coil</keyword>
<comment type="caution">
    <text evidence="2">The sequence shown here is derived from an EMBL/GenBank/DDBJ whole genome shotgun (WGS) entry which is preliminary data.</text>
</comment>
<accession>A0ABW0H815</accession>
<dbReference type="Proteomes" id="UP001596104">
    <property type="component" value="Unassembled WGS sequence"/>
</dbReference>
<dbReference type="EMBL" id="JBHSLV010000019">
    <property type="protein sequence ID" value="MFC5393130.1"/>
    <property type="molecule type" value="Genomic_DNA"/>
</dbReference>
<dbReference type="RefSeq" id="WP_377008076.1">
    <property type="nucleotide sequence ID" value="NZ_JBHSLV010000019.1"/>
</dbReference>